<feature type="compositionally biased region" description="Basic residues" evidence="1">
    <location>
        <begin position="7"/>
        <end position="17"/>
    </location>
</feature>
<gene>
    <name evidence="3" type="ORF">AB1Y20_021072</name>
</gene>
<evidence type="ECO:0000256" key="1">
    <source>
        <dbReference type="SAM" id="MobiDB-lite"/>
    </source>
</evidence>
<proteinExistence type="predicted"/>
<dbReference type="Proteomes" id="UP001515480">
    <property type="component" value="Unassembled WGS sequence"/>
</dbReference>
<keyword evidence="4" id="KW-1185">Reference proteome</keyword>
<keyword evidence="2" id="KW-0472">Membrane</keyword>
<keyword evidence="2" id="KW-0812">Transmembrane</keyword>
<name>A0AB34JL19_PRYPA</name>
<feature type="transmembrane region" description="Helical" evidence="2">
    <location>
        <begin position="53"/>
        <end position="71"/>
    </location>
</feature>
<feature type="region of interest" description="Disordered" evidence="1">
    <location>
        <begin position="98"/>
        <end position="164"/>
    </location>
</feature>
<evidence type="ECO:0000313" key="4">
    <source>
        <dbReference type="Proteomes" id="UP001515480"/>
    </source>
</evidence>
<dbReference type="AlphaFoldDB" id="A0AB34JL19"/>
<comment type="caution">
    <text evidence="3">The sequence shown here is derived from an EMBL/GenBank/DDBJ whole genome shotgun (WGS) entry which is preliminary data.</text>
</comment>
<feature type="region of interest" description="Disordered" evidence="1">
    <location>
        <begin position="1"/>
        <end position="45"/>
    </location>
</feature>
<feature type="compositionally biased region" description="Low complexity" evidence="1">
    <location>
        <begin position="112"/>
        <end position="125"/>
    </location>
</feature>
<reference evidence="3 4" key="1">
    <citation type="journal article" date="2024" name="Science">
        <title>Giant polyketide synthase enzymes in the biosynthesis of giant marine polyether toxins.</title>
        <authorList>
            <person name="Fallon T.R."/>
            <person name="Shende V.V."/>
            <person name="Wierzbicki I.H."/>
            <person name="Pendleton A.L."/>
            <person name="Watervoot N.F."/>
            <person name="Auber R.P."/>
            <person name="Gonzalez D.J."/>
            <person name="Wisecaver J.H."/>
            <person name="Moore B.S."/>
        </authorList>
    </citation>
    <scope>NUCLEOTIDE SEQUENCE [LARGE SCALE GENOMIC DNA]</scope>
    <source>
        <strain evidence="3 4">12B1</strain>
    </source>
</reference>
<accession>A0AB34JL19</accession>
<dbReference type="EMBL" id="JBGBPQ010000007">
    <property type="protein sequence ID" value="KAL1521407.1"/>
    <property type="molecule type" value="Genomic_DNA"/>
</dbReference>
<organism evidence="3 4">
    <name type="scientific">Prymnesium parvum</name>
    <name type="common">Toxic golden alga</name>
    <dbReference type="NCBI Taxonomy" id="97485"/>
    <lineage>
        <taxon>Eukaryota</taxon>
        <taxon>Haptista</taxon>
        <taxon>Haptophyta</taxon>
        <taxon>Prymnesiophyceae</taxon>
        <taxon>Prymnesiales</taxon>
        <taxon>Prymnesiaceae</taxon>
        <taxon>Prymnesium</taxon>
    </lineage>
</organism>
<feature type="compositionally biased region" description="Polar residues" evidence="1">
    <location>
        <begin position="98"/>
        <end position="111"/>
    </location>
</feature>
<protein>
    <recommendedName>
        <fullName evidence="5">Apple domain-containing protein</fullName>
    </recommendedName>
</protein>
<evidence type="ECO:0000313" key="3">
    <source>
        <dbReference type="EMBL" id="KAL1521407.1"/>
    </source>
</evidence>
<evidence type="ECO:0000256" key="2">
    <source>
        <dbReference type="SAM" id="Phobius"/>
    </source>
</evidence>
<feature type="compositionally biased region" description="Pro residues" evidence="1">
    <location>
        <begin position="126"/>
        <end position="164"/>
    </location>
</feature>
<keyword evidence="2" id="KW-1133">Transmembrane helix</keyword>
<evidence type="ECO:0008006" key="5">
    <source>
        <dbReference type="Google" id="ProtNLM"/>
    </source>
</evidence>
<sequence length="514" mass="56141">MNQASNMKKHKSPRRARSATAVQISRDSESESDEDGFDGKSGRCSKKPYRSPLELLVVAGCLIGTSVVLFVSDILSDAAVLEDDAQRVSVENLQSAASNVRHTASVKQTVQSEPSAESPSIVAAPSPSPRPLPPPSPLPRAPPSPPPIGPPQPAFPPPTSPSPVPASWTFHKGLNCYPGHGAEDIDAKGPAEVRTLAACKSLCEAEQRCEAIVVLRKDSSCYRKSALHLSRCANDGVHAIADTYAIHRPFPPPPPPPPFVPSAFKSADGPRTPVRAMFDRWYADTNSRFWSMWGGAYQQRFPHTAACWDWDPDPAFWEHTYAGTTCDRNWLAGAVGGAFDRPFFPNSPALLGFDETINEFCRRVAQLAIEPWDGTDLNHAIAHRCRDARRNVLRDLQGAWSMCVNLQWQLCAVQGKLPSQGSNQVSFATAPRDLKAEWWEDPANNPILGKWLPFGCCGADRFTVADVYFAELFVMYSICVNGADIFTLDAGELFTCDLGDGSNYKLLQAKFTSS</sequence>